<evidence type="ECO:0000256" key="4">
    <source>
        <dbReference type="ARBA" id="ARBA00022618"/>
    </source>
</evidence>
<evidence type="ECO:0000256" key="6">
    <source>
        <dbReference type="ARBA" id="ARBA00022840"/>
    </source>
</evidence>
<dbReference type="PROSITE" id="PS00211">
    <property type="entry name" value="ABC_TRANSPORTER_1"/>
    <property type="match status" value="1"/>
</dbReference>
<accession>A0ABV6YQY2</accession>
<keyword evidence="3 9" id="KW-1003">Cell membrane</keyword>
<keyword evidence="7 9" id="KW-0472">Membrane</keyword>
<protein>
    <recommendedName>
        <fullName evidence="2 9">Cell division ATP-binding protein FtsE</fullName>
    </recommendedName>
</protein>
<sequence>MIQLYHVEKRYAPNIIALNDINLHIKKGEFIFLTGHTGAGKSTLLRVLLREELPTKGQIIVHGRNIVKMRNTQIPYLRREIGIVFQDFKLMKERTVFENVALALRILNLPKSEINKRVWQTLRMVDLSDRSDTPVIRLSGGEQQRVAIARAVINEPVILLADEPTGSLDPTISEYIMSLFEDINARGTTVLIATHDIDTVQRMKKRWLSLQKGKISEQN</sequence>
<dbReference type="InterPro" id="IPR027417">
    <property type="entry name" value="P-loop_NTPase"/>
</dbReference>
<evidence type="ECO:0000313" key="12">
    <source>
        <dbReference type="Proteomes" id="UP001594351"/>
    </source>
</evidence>
<dbReference type="InterPro" id="IPR005286">
    <property type="entry name" value="Cell_div_FtsE"/>
</dbReference>
<comment type="subunit">
    <text evidence="9">Homodimer. Forms a membrane-associated complex with FtsX.</text>
</comment>
<dbReference type="GO" id="GO:0005524">
    <property type="term" value="F:ATP binding"/>
    <property type="evidence" value="ECO:0007669"/>
    <property type="project" value="UniProtKB-KW"/>
</dbReference>
<evidence type="ECO:0000256" key="8">
    <source>
        <dbReference type="ARBA" id="ARBA00023306"/>
    </source>
</evidence>
<reference evidence="11 12" key="1">
    <citation type="submission" date="2024-09" db="EMBL/GenBank/DDBJ databases">
        <title>Laminarin stimulates single cell rates of sulfate reduction while oxygen inhibits transcriptomic activity in coastal marine sediment.</title>
        <authorList>
            <person name="Lindsay M."/>
            <person name="Orcutt B."/>
            <person name="Emerson D."/>
            <person name="Stepanauskas R."/>
            <person name="D'Angelo T."/>
        </authorList>
    </citation>
    <scope>NUCLEOTIDE SEQUENCE [LARGE SCALE GENOMIC DNA]</scope>
    <source>
        <strain evidence="11">SAG AM-311-K15</strain>
    </source>
</reference>
<gene>
    <name evidence="9 11" type="primary">ftsE</name>
    <name evidence="11" type="ORF">ACFL27_00195</name>
</gene>
<keyword evidence="4 9" id="KW-0132">Cell division</keyword>
<dbReference type="GO" id="GO:0051301">
    <property type="term" value="P:cell division"/>
    <property type="evidence" value="ECO:0007669"/>
    <property type="project" value="UniProtKB-KW"/>
</dbReference>
<dbReference type="InterPro" id="IPR017871">
    <property type="entry name" value="ABC_transporter-like_CS"/>
</dbReference>
<dbReference type="InterPro" id="IPR003439">
    <property type="entry name" value="ABC_transporter-like_ATP-bd"/>
</dbReference>
<evidence type="ECO:0000313" key="11">
    <source>
        <dbReference type="EMBL" id="MFC1848602.1"/>
    </source>
</evidence>
<dbReference type="PROSITE" id="PS50893">
    <property type="entry name" value="ABC_TRANSPORTER_2"/>
    <property type="match status" value="1"/>
</dbReference>
<comment type="function">
    <text evidence="9">Part of the ABC transporter FtsEX involved in cellular division.</text>
</comment>
<feature type="domain" description="ABC transporter" evidence="10">
    <location>
        <begin position="2"/>
        <end position="219"/>
    </location>
</feature>
<evidence type="ECO:0000256" key="9">
    <source>
        <dbReference type="RuleBase" id="RU365094"/>
    </source>
</evidence>
<comment type="similarity">
    <text evidence="1 9">Belongs to the ABC transporter superfamily.</text>
</comment>
<organism evidence="11 12">
    <name type="scientific">candidate division CSSED10-310 bacterium</name>
    <dbReference type="NCBI Taxonomy" id="2855610"/>
    <lineage>
        <taxon>Bacteria</taxon>
        <taxon>Bacteria division CSSED10-310</taxon>
    </lineage>
</organism>
<dbReference type="InterPro" id="IPR003593">
    <property type="entry name" value="AAA+_ATPase"/>
</dbReference>
<dbReference type="InterPro" id="IPR015854">
    <property type="entry name" value="ABC_transpr_LolD-like"/>
</dbReference>
<evidence type="ECO:0000256" key="3">
    <source>
        <dbReference type="ARBA" id="ARBA00022475"/>
    </source>
</evidence>
<keyword evidence="12" id="KW-1185">Reference proteome</keyword>
<dbReference type="Proteomes" id="UP001594351">
    <property type="component" value="Unassembled WGS sequence"/>
</dbReference>
<proteinExistence type="inferred from homology"/>
<keyword evidence="6 9" id="KW-0067">ATP-binding</keyword>
<dbReference type="PANTHER" id="PTHR24220">
    <property type="entry name" value="IMPORT ATP-BINDING PROTEIN"/>
    <property type="match status" value="1"/>
</dbReference>
<keyword evidence="8 9" id="KW-0131">Cell cycle</keyword>
<evidence type="ECO:0000256" key="2">
    <source>
        <dbReference type="ARBA" id="ARBA00020019"/>
    </source>
</evidence>
<dbReference type="Pfam" id="PF00005">
    <property type="entry name" value="ABC_tran"/>
    <property type="match status" value="1"/>
</dbReference>
<dbReference type="NCBIfam" id="TIGR02673">
    <property type="entry name" value="FtsE"/>
    <property type="match status" value="1"/>
</dbReference>
<evidence type="ECO:0000256" key="5">
    <source>
        <dbReference type="ARBA" id="ARBA00022741"/>
    </source>
</evidence>
<dbReference type="Gene3D" id="3.40.50.300">
    <property type="entry name" value="P-loop containing nucleotide triphosphate hydrolases"/>
    <property type="match status" value="1"/>
</dbReference>
<keyword evidence="5 9" id="KW-0547">Nucleotide-binding</keyword>
<comment type="caution">
    <text evidence="11">The sequence shown here is derived from an EMBL/GenBank/DDBJ whole genome shotgun (WGS) entry which is preliminary data.</text>
</comment>
<evidence type="ECO:0000256" key="1">
    <source>
        <dbReference type="ARBA" id="ARBA00005417"/>
    </source>
</evidence>
<comment type="subcellular location">
    <subcellularLocation>
        <location evidence="9">Cell membrane</location>
        <topology evidence="9">Peripheral membrane protein</topology>
        <orientation evidence="9">Cytoplasmic side</orientation>
    </subcellularLocation>
</comment>
<evidence type="ECO:0000256" key="7">
    <source>
        <dbReference type="ARBA" id="ARBA00023136"/>
    </source>
</evidence>
<evidence type="ECO:0000259" key="10">
    <source>
        <dbReference type="PROSITE" id="PS50893"/>
    </source>
</evidence>
<dbReference type="EMBL" id="JBHPBY010000001">
    <property type="protein sequence ID" value="MFC1848602.1"/>
    <property type="molecule type" value="Genomic_DNA"/>
</dbReference>
<dbReference type="SMART" id="SM00382">
    <property type="entry name" value="AAA"/>
    <property type="match status" value="1"/>
</dbReference>
<dbReference type="SUPFAM" id="SSF52540">
    <property type="entry name" value="P-loop containing nucleoside triphosphate hydrolases"/>
    <property type="match status" value="1"/>
</dbReference>
<name>A0ABV6YQY2_UNCC1</name>
<dbReference type="PANTHER" id="PTHR24220:SF470">
    <property type="entry name" value="CELL DIVISION ATP-BINDING PROTEIN FTSE"/>
    <property type="match status" value="1"/>
</dbReference>